<name>A0A0D0EA23_9AGAM</name>
<reference evidence="3" key="2">
    <citation type="submission" date="2015-01" db="EMBL/GenBank/DDBJ databases">
        <title>Evolutionary Origins and Diversification of the Mycorrhizal Mutualists.</title>
        <authorList>
            <consortium name="DOE Joint Genome Institute"/>
            <consortium name="Mycorrhizal Genomics Consortium"/>
            <person name="Kohler A."/>
            <person name="Kuo A."/>
            <person name="Nagy L.G."/>
            <person name="Floudas D."/>
            <person name="Copeland A."/>
            <person name="Barry K.W."/>
            <person name="Cichocki N."/>
            <person name="Veneault-Fourrey C."/>
            <person name="LaButti K."/>
            <person name="Lindquist E.A."/>
            <person name="Lipzen A."/>
            <person name="Lundell T."/>
            <person name="Morin E."/>
            <person name="Murat C."/>
            <person name="Riley R."/>
            <person name="Ohm R."/>
            <person name="Sun H."/>
            <person name="Tunlid A."/>
            <person name="Henrissat B."/>
            <person name="Grigoriev I.V."/>
            <person name="Hibbett D.S."/>
            <person name="Martin F."/>
        </authorList>
    </citation>
    <scope>NUCLEOTIDE SEQUENCE [LARGE SCALE GENOMIC DNA]</scope>
    <source>
        <strain evidence="3">Ve08.2h10</strain>
    </source>
</reference>
<feature type="transmembrane region" description="Helical" evidence="1">
    <location>
        <begin position="21"/>
        <end position="42"/>
    </location>
</feature>
<dbReference type="EMBL" id="KN824994">
    <property type="protein sequence ID" value="KIK96290.1"/>
    <property type="molecule type" value="Genomic_DNA"/>
</dbReference>
<dbReference type="Proteomes" id="UP000054538">
    <property type="component" value="Unassembled WGS sequence"/>
</dbReference>
<proteinExistence type="predicted"/>
<evidence type="ECO:0000313" key="3">
    <source>
        <dbReference type="Proteomes" id="UP000054538"/>
    </source>
</evidence>
<protein>
    <submittedName>
        <fullName evidence="2">Uncharacterized protein</fullName>
    </submittedName>
</protein>
<evidence type="ECO:0000313" key="2">
    <source>
        <dbReference type="EMBL" id="KIK96290.1"/>
    </source>
</evidence>
<keyword evidence="3" id="KW-1185">Reference proteome</keyword>
<keyword evidence="1" id="KW-0812">Transmembrane</keyword>
<accession>A0A0D0EA23</accession>
<reference evidence="2 3" key="1">
    <citation type="submission" date="2014-04" db="EMBL/GenBank/DDBJ databases">
        <authorList>
            <consortium name="DOE Joint Genome Institute"/>
            <person name="Kuo A."/>
            <person name="Kohler A."/>
            <person name="Jargeat P."/>
            <person name="Nagy L.G."/>
            <person name="Floudas D."/>
            <person name="Copeland A."/>
            <person name="Barry K.W."/>
            <person name="Cichocki N."/>
            <person name="Veneault-Fourrey C."/>
            <person name="LaButti K."/>
            <person name="Lindquist E.A."/>
            <person name="Lipzen A."/>
            <person name="Lundell T."/>
            <person name="Morin E."/>
            <person name="Murat C."/>
            <person name="Sun H."/>
            <person name="Tunlid A."/>
            <person name="Henrissat B."/>
            <person name="Grigoriev I.V."/>
            <person name="Hibbett D.S."/>
            <person name="Martin F."/>
            <person name="Nordberg H.P."/>
            <person name="Cantor M.N."/>
            <person name="Hua S.X."/>
        </authorList>
    </citation>
    <scope>NUCLEOTIDE SEQUENCE [LARGE SCALE GENOMIC DNA]</scope>
    <source>
        <strain evidence="2 3">Ve08.2h10</strain>
    </source>
</reference>
<gene>
    <name evidence="2" type="ORF">PAXRUDRAFT_826125</name>
</gene>
<sequence>MSSSITRLSSDTPRFRGWKTVTILRNFAIAVILEVSAVVPLVSGVRSCMYNCGYAAFAGTF</sequence>
<organism evidence="2 3">
    <name type="scientific">Paxillus rubicundulus Ve08.2h10</name>
    <dbReference type="NCBI Taxonomy" id="930991"/>
    <lineage>
        <taxon>Eukaryota</taxon>
        <taxon>Fungi</taxon>
        <taxon>Dikarya</taxon>
        <taxon>Basidiomycota</taxon>
        <taxon>Agaricomycotina</taxon>
        <taxon>Agaricomycetes</taxon>
        <taxon>Agaricomycetidae</taxon>
        <taxon>Boletales</taxon>
        <taxon>Paxilineae</taxon>
        <taxon>Paxillaceae</taxon>
        <taxon>Paxillus</taxon>
    </lineage>
</organism>
<keyword evidence="1" id="KW-1133">Transmembrane helix</keyword>
<evidence type="ECO:0000256" key="1">
    <source>
        <dbReference type="SAM" id="Phobius"/>
    </source>
</evidence>
<keyword evidence="1" id="KW-0472">Membrane</keyword>
<dbReference type="InParanoid" id="A0A0D0EA23"/>
<dbReference type="AlphaFoldDB" id="A0A0D0EA23"/>
<dbReference type="HOGENOM" id="CLU_2923299_0_0_1"/>